<feature type="compositionally biased region" description="Low complexity" evidence="4">
    <location>
        <begin position="561"/>
        <end position="589"/>
    </location>
</feature>
<evidence type="ECO:0000256" key="2">
    <source>
        <dbReference type="ARBA" id="ARBA00022989"/>
    </source>
</evidence>
<feature type="region of interest" description="Disordered" evidence="4">
    <location>
        <begin position="249"/>
        <end position="336"/>
    </location>
</feature>
<evidence type="ECO:0000256" key="1">
    <source>
        <dbReference type="ARBA" id="ARBA00022692"/>
    </source>
</evidence>
<dbReference type="Gene3D" id="1.20.1250.20">
    <property type="entry name" value="MFS general substrate transporter like domains"/>
    <property type="match status" value="2"/>
</dbReference>
<feature type="compositionally biased region" description="Polar residues" evidence="4">
    <location>
        <begin position="719"/>
        <end position="729"/>
    </location>
</feature>
<dbReference type="PANTHER" id="PTHR23121:SF9">
    <property type="entry name" value="SODIUM-DEPENDENT GLUCOSE TRANSPORTER 1"/>
    <property type="match status" value="1"/>
</dbReference>
<feature type="compositionally biased region" description="Low complexity" evidence="4">
    <location>
        <begin position="656"/>
        <end position="700"/>
    </location>
</feature>
<organism evidence="6">
    <name type="scientific">Ixodes ricinus</name>
    <name type="common">Common tick</name>
    <name type="synonym">Acarus ricinus</name>
    <dbReference type="NCBI Taxonomy" id="34613"/>
    <lineage>
        <taxon>Eukaryota</taxon>
        <taxon>Metazoa</taxon>
        <taxon>Ecdysozoa</taxon>
        <taxon>Arthropoda</taxon>
        <taxon>Chelicerata</taxon>
        <taxon>Arachnida</taxon>
        <taxon>Acari</taxon>
        <taxon>Parasitiformes</taxon>
        <taxon>Ixodida</taxon>
        <taxon>Ixodoidea</taxon>
        <taxon>Ixodidae</taxon>
        <taxon>Ixodinae</taxon>
        <taxon>Ixodes</taxon>
    </lineage>
</organism>
<feature type="compositionally biased region" description="Low complexity" evidence="4">
    <location>
        <begin position="405"/>
        <end position="422"/>
    </location>
</feature>
<feature type="transmembrane region" description="Helical" evidence="5">
    <location>
        <begin position="932"/>
        <end position="951"/>
    </location>
</feature>
<dbReference type="AlphaFoldDB" id="A0A6B0VFV0"/>
<evidence type="ECO:0000313" key="6">
    <source>
        <dbReference type="EMBL" id="MXV00903.1"/>
    </source>
</evidence>
<feature type="transmembrane region" description="Helical" evidence="5">
    <location>
        <begin position="957"/>
        <end position="980"/>
    </location>
</feature>
<feature type="compositionally biased region" description="Polar residues" evidence="4">
    <location>
        <begin position="378"/>
        <end position="401"/>
    </location>
</feature>
<feature type="compositionally biased region" description="Low complexity" evidence="4">
    <location>
        <begin position="478"/>
        <end position="552"/>
    </location>
</feature>
<protein>
    <submittedName>
        <fullName evidence="6">Putative mucin-5ac</fullName>
    </submittedName>
</protein>
<sequence length="1108" mass="116132">MMAGRDSLLKSDDEEELVFDQTGLLTNKLSSRHSVFTRTLVVNSGGRLTIARTVNLCLSFFGLGLCFAIPTATIQDLQQRTNSKASIEHIYTARYGGYIFGCLIGGFLFDWYNRQFLLFLSIFATSIGIVVMPFCAQLSTLMACSAITGITMGFLDTGGNVWCLDLWGRHSAPFMQGLHFCFALGALVAPLIAEPFLSPSGPVGTLQHVQPLHPGNSSLPVDNFGHIPSIGIHHGIAINRPLPNTLISGATPGFLEHDRPRRRRRNAKQTTPLPQLSEPNNATERGADVGVQPRIQQLPSDTMPNTSTSSSTARMPSTARAPPPTTTSSAPTSSLTVSIQPRVLETLPPTTLSSASASSSTASPATSTASTSPEPTLVSNTWNNSSTGEANGNSTDVVQSRTDNDNTTVSSTSASADVTTAAKKPTKPLYAEGAAAKNKWDRESQKPSQPQSAPAPKPNAAATGNSSISANATANGNVSTTASSVTSSSSVPPSTTTPSSSSASSSGLPLSTATPTSSSVPSSVDSLSTKASSTSPTSSSVIHSSTTVSSSTAVNPPVTDPSKPSRISPVSSTSTSIPTTQTTQPLPGTVATAPATVFTDIRPYNNSTVPSTTALPKTSNINATTQSNHEKKTPLPTHSPSTSREPATTTAGNVARPHSPLLSSTTTVPRTSSVPARASEETPTVTASPTTVTDAATTTRRSSETHPPTKPDIPKAHNEVQTAPSTSGREPSVETTITTATAAITTLPPSETTVVTTSNHPDTASNDVPSNATKADGSALDPNGPLQKASETGSTEPPGLTSWLLDKFKQNRLGKLEFVYAILGAYLFVVSAVFLAFLCTNPRETRSRQEEDAKVQGPSSKWSLVVLTSLFFFLYMGMEAAVGELLRIYAAPQTPGAPLPRGYLLTYVFWGSFAAARGIAVVAAIKVSCRTMLLGDLGVCFLASVLLVVGADRMDALLWAGVGVLGVGMASVLPTSLAWLERHVRVTNRVASFVLLGAAAGEMVLPFLASRLVDREPAVVVYVNVTVVTLCCLNFGALWLAAARRGEKYAAAEPDRSMYQLANLDDADESADFTLMRPLCANGDDGHALLMAGKPRARFLRGPDVTTS</sequence>
<keyword evidence="1 5" id="KW-0812">Transmembrane</keyword>
<feature type="transmembrane region" description="Helical" evidence="5">
    <location>
        <begin position="1019"/>
        <end position="1041"/>
    </location>
</feature>
<feature type="transmembrane region" description="Helical" evidence="5">
    <location>
        <begin position="174"/>
        <end position="193"/>
    </location>
</feature>
<dbReference type="SUPFAM" id="SSF103473">
    <property type="entry name" value="MFS general substrate transporter"/>
    <property type="match status" value="2"/>
</dbReference>
<feature type="compositionally biased region" description="Polar residues" evidence="4">
    <location>
        <begin position="294"/>
        <end position="315"/>
    </location>
</feature>
<feature type="compositionally biased region" description="Polar residues" evidence="4">
    <location>
        <begin position="636"/>
        <end position="652"/>
    </location>
</feature>
<feature type="compositionally biased region" description="Low complexity" evidence="4">
    <location>
        <begin position="316"/>
        <end position="334"/>
    </location>
</feature>
<dbReference type="InterPro" id="IPR011701">
    <property type="entry name" value="MFS"/>
</dbReference>
<reference evidence="6" key="1">
    <citation type="submission" date="2019-12" db="EMBL/GenBank/DDBJ databases">
        <title>An insight into the sialome of adult female Ixodes ricinus ticks feeding for 6 days.</title>
        <authorList>
            <person name="Perner J."/>
            <person name="Ribeiro J.M.C."/>
        </authorList>
    </citation>
    <scope>NUCLEOTIDE SEQUENCE</scope>
    <source>
        <strain evidence="6">Semi-engorged</strain>
        <tissue evidence="6">Salivary glands</tissue>
    </source>
</reference>
<feature type="transmembrane region" description="Helical" evidence="5">
    <location>
        <begin position="902"/>
        <end position="925"/>
    </location>
</feature>
<feature type="compositionally biased region" description="Polar residues" evidence="4">
    <location>
        <begin position="268"/>
        <end position="283"/>
    </location>
</feature>
<feature type="compositionally biased region" description="Low complexity" evidence="4">
    <location>
        <begin position="350"/>
        <end position="377"/>
    </location>
</feature>
<feature type="transmembrane region" description="Helical" evidence="5">
    <location>
        <begin position="862"/>
        <end position="882"/>
    </location>
</feature>
<feature type="region of interest" description="Disordered" evidence="4">
    <location>
        <begin position="350"/>
        <end position="590"/>
    </location>
</feature>
<name>A0A6B0VFV0_IXORI</name>
<feature type="compositionally biased region" description="Basic and acidic residues" evidence="4">
    <location>
        <begin position="701"/>
        <end position="718"/>
    </location>
</feature>
<dbReference type="Pfam" id="PF07690">
    <property type="entry name" value="MFS_1"/>
    <property type="match status" value="1"/>
</dbReference>
<feature type="transmembrane region" description="Helical" evidence="5">
    <location>
        <begin position="140"/>
        <end position="162"/>
    </location>
</feature>
<dbReference type="PANTHER" id="PTHR23121">
    <property type="entry name" value="SODIUM-DEPENDENT GLUCOSE TRANSPORTER 1"/>
    <property type="match status" value="1"/>
</dbReference>
<proteinExistence type="predicted"/>
<feature type="transmembrane region" description="Helical" evidence="5">
    <location>
        <begin position="992"/>
        <end position="1013"/>
    </location>
</feature>
<evidence type="ECO:0000256" key="3">
    <source>
        <dbReference type="ARBA" id="ARBA00023136"/>
    </source>
</evidence>
<feature type="compositionally biased region" description="Polar residues" evidence="4">
    <location>
        <begin position="463"/>
        <end position="477"/>
    </location>
</feature>
<keyword evidence="3 5" id="KW-0472">Membrane</keyword>
<feature type="compositionally biased region" description="Polar residues" evidence="4">
    <location>
        <begin position="604"/>
        <end position="627"/>
    </location>
</feature>
<dbReference type="GO" id="GO:0022857">
    <property type="term" value="F:transmembrane transporter activity"/>
    <property type="evidence" value="ECO:0007669"/>
    <property type="project" value="InterPro"/>
</dbReference>
<feature type="transmembrane region" description="Helical" evidence="5">
    <location>
        <begin position="53"/>
        <end position="72"/>
    </location>
</feature>
<feature type="compositionally biased region" description="Polar residues" evidence="4">
    <location>
        <begin position="747"/>
        <end position="773"/>
    </location>
</feature>
<evidence type="ECO:0000256" key="4">
    <source>
        <dbReference type="SAM" id="MobiDB-lite"/>
    </source>
</evidence>
<evidence type="ECO:0000256" key="5">
    <source>
        <dbReference type="SAM" id="Phobius"/>
    </source>
</evidence>
<feature type="compositionally biased region" description="Low complexity" evidence="4">
    <location>
        <begin position="446"/>
        <end position="462"/>
    </location>
</feature>
<dbReference type="InterPro" id="IPR036259">
    <property type="entry name" value="MFS_trans_sf"/>
</dbReference>
<feature type="region of interest" description="Disordered" evidence="4">
    <location>
        <begin position="603"/>
        <end position="735"/>
    </location>
</feature>
<feature type="transmembrane region" description="Helical" evidence="5">
    <location>
        <begin position="92"/>
        <end position="109"/>
    </location>
</feature>
<accession>A0A6B0VFV0</accession>
<feature type="transmembrane region" description="Helical" evidence="5">
    <location>
        <begin position="818"/>
        <end position="841"/>
    </location>
</feature>
<feature type="transmembrane region" description="Helical" evidence="5">
    <location>
        <begin position="116"/>
        <end position="134"/>
    </location>
</feature>
<keyword evidence="2 5" id="KW-1133">Transmembrane helix</keyword>
<feature type="region of interest" description="Disordered" evidence="4">
    <location>
        <begin position="747"/>
        <end position="801"/>
    </location>
</feature>
<dbReference type="EMBL" id="GIFC01018819">
    <property type="protein sequence ID" value="MXV00903.1"/>
    <property type="molecule type" value="Transcribed_RNA"/>
</dbReference>